<keyword evidence="6" id="KW-0997">Cell inner membrane</keyword>
<evidence type="ECO:0000256" key="2">
    <source>
        <dbReference type="ARBA" id="ARBA00011471"/>
    </source>
</evidence>
<feature type="transmembrane region" description="Helical" evidence="14">
    <location>
        <begin position="216"/>
        <end position="241"/>
    </location>
</feature>
<comment type="function">
    <text evidence="11">Involved in the TonB-dependent energy-dependent transport of various receptor-bound substrates. Protects ExbD from proteolytic degradation and functionally stabilizes TonB.</text>
</comment>
<name>A0A6N8TDA2_SHIZO</name>
<evidence type="ECO:0000313" key="16">
    <source>
        <dbReference type="EMBL" id="MXN99193.1"/>
    </source>
</evidence>
<evidence type="ECO:0000256" key="6">
    <source>
        <dbReference type="ARBA" id="ARBA00022519"/>
    </source>
</evidence>
<evidence type="ECO:0000256" key="5">
    <source>
        <dbReference type="ARBA" id="ARBA00022475"/>
    </source>
</evidence>
<evidence type="ECO:0000256" key="1">
    <source>
        <dbReference type="ARBA" id="ARBA00004429"/>
    </source>
</evidence>
<dbReference type="NCBIfam" id="TIGR02797">
    <property type="entry name" value="exbB"/>
    <property type="match status" value="1"/>
</dbReference>
<dbReference type="InterPro" id="IPR002898">
    <property type="entry name" value="MotA_ExbB_proton_chnl"/>
</dbReference>
<keyword evidence="10 14" id="KW-0472">Membrane</keyword>
<dbReference type="PANTHER" id="PTHR30625:SF16">
    <property type="entry name" value="BIOPOLYMER TRANSPORT PROTEIN EXBB"/>
    <property type="match status" value="1"/>
</dbReference>
<organism evidence="16 17">
    <name type="scientific">Shinella zoogloeoides</name>
    <name type="common">Crabtreella saccharophila</name>
    <dbReference type="NCBI Taxonomy" id="352475"/>
    <lineage>
        <taxon>Bacteria</taxon>
        <taxon>Pseudomonadati</taxon>
        <taxon>Pseudomonadota</taxon>
        <taxon>Alphaproteobacteria</taxon>
        <taxon>Hyphomicrobiales</taxon>
        <taxon>Rhizobiaceae</taxon>
        <taxon>Shinella</taxon>
    </lineage>
</organism>
<evidence type="ECO:0000256" key="10">
    <source>
        <dbReference type="ARBA" id="ARBA00023136"/>
    </source>
</evidence>
<proteinExistence type="inferred from homology"/>
<dbReference type="Pfam" id="PF01618">
    <property type="entry name" value="MotA_ExbB"/>
    <property type="match status" value="1"/>
</dbReference>
<evidence type="ECO:0000259" key="15">
    <source>
        <dbReference type="Pfam" id="PF01618"/>
    </source>
</evidence>
<accession>A0A6N8TDA2</accession>
<dbReference type="GO" id="GO:0005886">
    <property type="term" value="C:plasma membrane"/>
    <property type="evidence" value="ECO:0007669"/>
    <property type="project" value="UniProtKB-SubCell"/>
</dbReference>
<dbReference type="AlphaFoldDB" id="A0A6N8TDA2"/>
<gene>
    <name evidence="16" type="primary">exbB</name>
    <name evidence="16" type="ORF">GR156_02660</name>
</gene>
<evidence type="ECO:0000256" key="8">
    <source>
        <dbReference type="ARBA" id="ARBA00022927"/>
    </source>
</evidence>
<evidence type="ECO:0000313" key="17">
    <source>
        <dbReference type="Proteomes" id="UP000440304"/>
    </source>
</evidence>
<dbReference type="Proteomes" id="UP000440304">
    <property type="component" value="Unassembled WGS sequence"/>
</dbReference>
<evidence type="ECO:0000256" key="12">
    <source>
        <dbReference type="RuleBase" id="RU004057"/>
    </source>
</evidence>
<evidence type="ECO:0000256" key="4">
    <source>
        <dbReference type="ARBA" id="ARBA00022448"/>
    </source>
</evidence>
<reference evidence="16 17" key="1">
    <citation type="submission" date="2019-12" db="EMBL/GenBank/DDBJ databases">
        <title>Shinella granuli gen. nov., sp. nov., and proposal of the reclassification of Zoogloea ramigera ATCC 19623 as Shinella zoogloeoides sp. nov.</title>
        <authorList>
            <person name="Gao J."/>
        </authorList>
    </citation>
    <scope>NUCLEOTIDE SEQUENCE [LARGE SCALE GENOMIC DNA]</scope>
    <source>
        <strain evidence="16 17">DSM 287</strain>
    </source>
</reference>
<protein>
    <recommendedName>
        <fullName evidence="3">Biopolymer transport protein ExbB</fullName>
    </recommendedName>
</protein>
<dbReference type="OrthoDB" id="9805133at2"/>
<feature type="compositionally biased region" description="Low complexity" evidence="13">
    <location>
        <begin position="27"/>
        <end position="50"/>
    </location>
</feature>
<feature type="transmembrane region" description="Helical" evidence="14">
    <location>
        <begin position="104"/>
        <end position="126"/>
    </location>
</feature>
<dbReference type="InterPro" id="IPR014164">
    <property type="entry name" value="TonB_ExbB_1"/>
</dbReference>
<dbReference type="PANTHER" id="PTHR30625">
    <property type="entry name" value="PROTEIN TOLQ"/>
    <property type="match status" value="1"/>
</dbReference>
<keyword evidence="9 14" id="KW-1133">Transmembrane helix</keyword>
<comment type="subunit">
    <text evidence="2">The accessory proteins ExbB and ExbD seem to form a complex with TonB.</text>
</comment>
<dbReference type="InterPro" id="IPR050790">
    <property type="entry name" value="ExbB/TolQ_transport"/>
</dbReference>
<dbReference type="GO" id="GO:0022857">
    <property type="term" value="F:transmembrane transporter activity"/>
    <property type="evidence" value="ECO:0007669"/>
    <property type="project" value="InterPro"/>
</dbReference>
<dbReference type="EMBL" id="WUML01000002">
    <property type="protein sequence ID" value="MXN99193.1"/>
    <property type="molecule type" value="Genomic_DNA"/>
</dbReference>
<keyword evidence="4 12" id="KW-0813">Transport</keyword>
<sequence>MGLAAPHAVSAQTQETPAVQTDSQPEAGQSTTGTATGAGTTTDTTSRPTTVENEAGASTTPASAAETGTAPADDDAVALDTAGERQAGLPHDLSPWGMFMAADIVVKGVMIGLAFASVVTWTVLLVKLAELGGAQRSASRAVRQLTAARGLEDGEDAIGGNRGVVGRMTRAARDEMEASEAVLDHVSDGGVKERIASRLTRMEVHAGRRIAKGTGLLATIGSTAPFVGLFGTVWGIMNSFIGISKAQTTNLAIVAPGIAEALLATAIGLVAAIPAVVIYNFLARAITGYRQNLADASAAIERLASRDLDVRRAMRHPAQRAERVAKAG</sequence>
<dbReference type="GO" id="GO:0017038">
    <property type="term" value="P:protein import"/>
    <property type="evidence" value="ECO:0007669"/>
    <property type="project" value="TreeGrafter"/>
</dbReference>
<feature type="domain" description="MotA/TolQ/ExbB proton channel" evidence="15">
    <location>
        <begin position="181"/>
        <end position="288"/>
    </location>
</feature>
<evidence type="ECO:0000256" key="3">
    <source>
        <dbReference type="ARBA" id="ARBA00022093"/>
    </source>
</evidence>
<comment type="subcellular location">
    <subcellularLocation>
        <location evidence="1">Cell inner membrane</location>
        <topology evidence="1">Multi-pass membrane protein</topology>
    </subcellularLocation>
    <subcellularLocation>
        <location evidence="12">Membrane</location>
        <topology evidence="12">Multi-pass membrane protein</topology>
    </subcellularLocation>
</comment>
<evidence type="ECO:0000256" key="9">
    <source>
        <dbReference type="ARBA" id="ARBA00022989"/>
    </source>
</evidence>
<feature type="transmembrane region" description="Helical" evidence="14">
    <location>
        <begin position="261"/>
        <end position="282"/>
    </location>
</feature>
<comment type="caution">
    <text evidence="16">The sequence shown here is derived from an EMBL/GenBank/DDBJ whole genome shotgun (WGS) entry which is preliminary data.</text>
</comment>
<evidence type="ECO:0000256" key="11">
    <source>
        <dbReference type="ARBA" id="ARBA00024816"/>
    </source>
</evidence>
<evidence type="ECO:0000256" key="7">
    <source>
        <dbReference type="ARBA" id="ARBA00022692"/>
    </source>
</evidence>
<keyword evidence="8 12" id="KW-0653">Protein transport</keyword>
<evidence type="ECO:0000256" key="13">
    <source>
        <dbReference type="SAM" id="MobiDB-lite"/>
    </source>
</evidence>
<feature type="compositionally biased region" description="Polar residues" evidence="13">
    <location>
        <begin position="10"/>
        <end position="26"/>
    </location>
</feature>
<feature type="region of interest" description="Disordered" evidence="13">
    <location>
        <begin position="1"/>
        <end position="71"/>
    </location>
</feature>
<evidence type="ECO:0000256" key="14">
    <source>
        <dbReference type="SAM" id="Phobius"/>
    </source>
</evidence>
<comment type="similarity">
    <text evidence="12">Belongs to the exbB/tolQ family.</text>
</comment>
<keyword evidence="5" id="KW-1003">Cell membrane</keyword>
<keyword evidence="7 14" id="KW-0812">Transmembrane</keyword>